<dbReference type="PANTHER" id="PTHR47175">
    <property type="entry name" value="LIPASE ATG15-RELATED"/>
    <property type="match status" value="1"/>
</dbReference>
<evidence type="ECO:0000256" key="11">
    <source>
        <dbReference type="ARBA" id="ARBA00022968"/>
    </source>
</evidence>
<evidence type="ECO:0000313" key="22">
    <source>
        <dbReference type="EMBL" id="KAJ2689491.1"/>
    </source>
</evidence>
<evidence type="ECO:0000256" key="2">
    <source>
        <dbReference type="ARBA" id="ARBA00004270"/>
    </source>
</evidence>
<dbReference type="PANTHER" id="PTHR47175:SF2">
    <property type="entry name" value="LIPASE ATG15-RELATED"/>
    <property type="match status" value="1"/>
</dbReference>
<evidence type="ECO:0000256" key="13">
    <source>
        <dbReference type="ARBA" id="ARBA00023006"/>
    </source>
</evidence>
<organism evidence="22 23">
    <name type="scientific">Coemansia spiralis</name>
    <dbReference type="NCBI Taxonomy" id="417178"/>
    <lineage>
        <taxon>Eukaryota</taxon>
        <taxon>Fungi</taxon>
        <taxon>Fungi incertae sedis</taxon>
        <taxon>Zoopagomycota</taxon>
        <taxon>Kickxellomycotina</taxon>
        <taxon>Kickxellomycetes</taxon>
        <taxon>Kickxellales</taxon>
        <taxon>Kickxellaceae</taxon>
        <taxon>Coemansia</taxon>
    </lineage>
</organism>
<comment type="caution">
    <text evidence="22">The sequence shown here is derived from an EMBL/GenBank/DDBJ whole genome shotgun (WGS) entry which is preliminary data.</text>
</comment>
<evidence type="ECO:0000256" key="7">
    <source>
        <dbReference type="ARBA" id="ARBA00022692"/>
    </source>
</evidence>
<evidence type="ECO:0000256" key="8">
    <source>
        <dbReference type="ARBA" id="ARBA00022753"/>
    </source>
</evidence>
<keyword evidence="16" id="KW-0325">Glycoprotein</keyword>
<evidence type="ECO:0000256" key="10">
    <source>
        <dbReference type="ARBA" id="ARBA00022963"/>
    </source>
</evidence>
<dbReference type="Proteomes" id="UP001151516">
    <property type="component" value="Unassembled WGS sequence"/>
</dbReference>
<dbReference type="GO" id="GO:0034727">
    <property type="term" value="P:piecemeal microautophagy of the nucleus"/>
    <property type="evidence" value="ECO:0007669"/>
    <property type="project" value="TreeGrafter"/>
</dbReference>
<keyword evidence="14" id="KW-0443">Lipid metabolism</keyword>
<keyword evidence="12 20" id="KW-1133">Transmembrane helix</keyword>
<evidence type="ECO:0000259" key="21">
    <source>
        <dbReference type="Pfam" id="PF01764"/>
    </source>
</evidence>
<accession>A0A9W8GMD4</accession>
<dbReference type="GO" id="GO:0004620">
    <property type="term" value="F:phospholipase activity"/>
    <property type="evidence" value="ECO:0007669"/>
    <property type="project" value="TreeGrafter"/>
</dbReference>
<comment type="catalytic activity">
    <reaction evidence="1">
        <text>a triacylglycerol + H2O = a diacylglycerol + a fatty acid + H(+)</text>
        <dbReference type="Rhea" id="RHEA:12044"/>
        <dbReference type="ChEBI" id="CHEBI:15377"/>
        <dbReference type="ChEBI" id="CHEBI:15378"/>
        <dbReference type="ChEBI" id="CHEBI:17855"/>
        <dbReference type="ChEBI" id="CHEBI:18035"/>
        <dbReference type="ChEBI" id="CHEBI:28868"/>
        <dbReference type="EC" id="3.1.1.3"/>
    </reaction>
</comment>
<evidence type="ECO:0000256" key="18">
    <source>
        <dbReference type="ARBA" id="ARBA00029828"/>
    </source>
</evidence>
<comment type="similarity">
    <text evidence="4">Belongs to the AB hydrolase superfamily. Lipase family.</text>
</comment>
<feature type="region of interest" description="Disordered" evidence="19">
    <location>
        <begin position="1"/>
        <end position="20"/>
    </location>
</feature>
<protein>
    <recommendedName>
        <fullName evidence="6">triacylglycerol lipase</fullName>
        <ecNumber evidence="6">3.1.1.3</ecNumber>
    </recommendedName>
    <alternativeName>
        <fullName evidence="18">Autophagy-related protein 15</fullName>
    </alternativeName>
</protein>
<evidence type="ECO:0000256" key="5">
    <source>
        <dbReference type="ARBA" id="ARBA00011137"/>
    </source>
</evidence>
<dbReference type="Gene3D" id="3.40.50.1820">
    <property type="entry name" value="alpha/beta hydrolase"/>
    <property type="match status" value="1"/>
</dbReference>
<keyword evidence="23" id="KW-1185">Reference proteome</keyword>
<evidence type="ECO:0000256" key="20">
    <source>
        <dbReference type="SAM" id="Phobius"/>
    </source>
</evidence>
<evidence type="ECO:0000256" key="17">
    <source>
        <dbReference type="ARBA" id="ARBA00024663"/>
    </source>
</evidence>
<evidence type="ECO:0000256" key="9">
    <source>
        <dbReference type="ARBA" id="ARBA00022801"/>
    </source>
</evidence>
<comment type="subunit">
    <text evidence="5">Binds to both phosphatidylinositol (PI) and phosphatidylinositol 3,5-bisphosphate (PIP2).</text>
</comment>
<feature type="transmembrane region" description="Helical" evidence="20">
    <location>
        <begin position="25"/>
        <end position="44"/>
    </location>
</feature>
<comment type="function">
    <text evidence="17">Lipase which is essential for lysis of subvacuolar cytoplasm to vacuole targeted bodies and intravacuolar autophagic bodies. Involved in the lysis of intravacuolar multivesicular body (MVB) vesicles. The intravacuolar membrane disintegration by ATG15 is critical to life span extension.</text>
</comment>
<keyword evidence="15 20" id="KW-0472">Membrane</keyword>
<dbReference type="EC" id="3.1.1.3" evidence="6"/>
<comment type="subcellular location">
    <subcellularLocation>
        <location evidence="3">Endosome</location>
        <location evidence="3">Multivesicular body membrane</location>
        <topology evidence="3">Single-pass type II membrane protein</topology>
    </subcellularLocation>
    <subcellularLocation>
        <location evidence="2">Prevacuolar compartment membrane</location>
        <topology evidence="2">Single-pass type II membrane protein</topology>
    </subcellularLocation>
</comment>
<keyword evidence="7 20" id="KW-0812">Transmembrane</keyword>
<dbReference type="CDD" id="cd00519">
    <property type="entry name" value="Lipase_3"/>
    <property type="match status" value="1"/>
</dbReference>
<evidence type="ECO:0000256" key="16">
    <source>
        <dbReference type="ARBA" id="ARBA00023180"/>
    </source>
</evidence>
<evidence type="ECO:0000313" key="23">
    <source>
        <dbReference type="Proteomes" id="UP001151516"/>
    </source>
</evidence>
<proteinExistence type="inferred from homology"/>
<dbReference type="InterPro" id="IPR002921">
    <property type="entry name" value="Fungal_lipase-type"/>
</dbReference>
<dbReference type="Pfam" id="PF01764">
    <property type="entry name" value="Lipase_3"/>
    <property type="match status" value="1"/>
</dbReference>
<keyword evidence="8" id="KW-0967">Endosome</keyword>
<evidence type="ECO:0000256" key="19">
    <source>
        <dbReference type="SAM" id="MobiDB-lite"/>
    </source>
</evidence>
<dbReference type="GO" id="GO:0005775">
    <property type="term" value="C:vacuolar lumen"/>
    <property type="evidence" value="ECO:0007669"/>
    <property type="project" value="TreeGrafter"/>
</dbReference>
<name>A0A9W8GMD4_9FUNG</name>
<feature type="domain" description="Fungal lipase-type" evidence="21">
    <location>
        <begin position="405"/>
        <end position="438"/>
    </location>
</feature>
<keyword evidence="11" id="KW-0735">Signal-anchor</keyword>
<evidence type="ECO:0000256" key="15">
    <source>
        <dbReference type="ARBA" id="ARBA00023136"/>
    </source>
</evidence>
<evidence type="ECO:0000256" key="1">
    <source>
        <dbReference type="ARBA" id="ARBA00001024"/>
    </source>
</evidence>
<dbReference type="EMBL" id="JANBTX010000024">
    <property type="protein sequence ID" value="KAJ2689491.1"/>
    <property type="molecule type" value="Genomic_DNA"/>
</dbReference>
<evidence type="ECO:0000256" key="3">
    <source>
        <dbReference type="ARBA" id="ARBA00004343"/>
    </source>
</evidence>
<reference evidence="22" key="1">
    <citation type="submission" date="2022-07" db="EMBL/GenBank/DDBJ databases">
        <title>Phylogenomic reconstructions and comparative analyses of Kickxellomycotina fungi.</title>
        <authorList>
            <person name="Reynolds N.K."/>
            <person name="Stajich J.E."/>
            <person name="Barry K."/>
            <person name="Grigoriev I.V."/>
            <person name="Crous P."/>
            <person name="Smith M.E."/>
        </authorList>
    </citation>
    <scope>NUCLEOTIDE SEQUENCE</scope>
    <source>
        <strain evidence="22">CBS 109367</strain>
    </source>
</reference>
<gene>
    <name evidence="22" type="primary">ATG15</name>
    <name evidence="22" type="ORF">IWW39_001403</name>
</gene>
<dbReference type="GO" id="GO:0004806">
    <property type="term" value="F:triacylglycerol lipase activity"/>
    <property type="evidence" value="ECO:0007669"/>
    <property type="project" value="UniProtKB-EC"/>
</dbReference>
<dbReference type="AlphaFoldDB" id="A0A9W8GMD4"/>
<dbReference type="GO" id="GO:0034496">
    <property type="term" value="P:multivesicular body membrane disassembly"/>
    <property type="evidence" value="ECO:0007669"/>
    <property type="project" value="TreeGrafter"/>
</dbReference>
<dbReference type="GO" id="GO:0032585">
    <property type="term" value="C:multivesicular body membrane"/>
    <property type="evidence" value="ECO:0007669"/>
    <property type="project" value="UniProtKB-SubCell"/>
</dbReference>
<evidence type="ECO:0000256" key="14">
    <source>
        <dbReference type="ARBA" id="ARBA00023098"/>
    </source>
</evidence>
<evidence type="ECO:0000256" key="6">
    <source>
        <dbReference type="ARBA" id="ARBA00013279"/>
    </source>
</evidence>
<keyword evidence="10" id="KW-0442">Lipid degradation</keyword>
<feature type="compositionally biased region" description="Polar residues" evidence="19">
    <location>
        <begin position="7"/>
        <end position="16"/>
    </location>
</feature>
<dbReference type="SUPFAM" id="SSF53474">
    <property type="entry name" value="alpha/beta-Hydrolases"/>
    <property type="match status" value="1"/>
</dbReference>
<dbReference type="OrthoDB" id="58570at2759"/>
<sequence>MGRPEADSQTTPTAGQQPRRRTGLVVAKVVLATMLLAAVGGYFGGPIEMIPWRPGSDSAPARPVATPILQLREVYQQSTPKPPESLMALSAQGTQAGRMALRAWYDDQATLARKRGYSFPFRLARWDGAEGLRSHNAKNAGSWLSRLLSRGSAEFSAEGGEARQQLTAQHTLSFTNSEPMTEPISVDDGAHVAAGGGPESVRATATARMLRRMRANYLDSKHGRQHSYWSETPERSGYDPVSNISAEDDGTPAGRWKYYIDDGLLVPNITHKPTLVHLARMAANAYQPTTSETWEPLGDRWDTHESFGWTEDGVRGHVFADDLNTTVVVTLKGTSSTFFLGGGSETSARDKFNDNRLFSCCCAYVDFTWSTVCDCHRPGAKCSTTCLMNELNDEGADNYFFAAAQIIMDVIRRYPDADVILTGHSLGGSLAALMGLTLGIPAVGFEAVGDRMAARRLHLPLPPAVTLERLPLFHVGNTADPVFMGMCTGRTSSCYYAGYALESKCHNGRTMVFDTVARRSWRMDIRHHRINEVLYFVLEPWGIGDPEETIPPLLPEDKDCVDCGLWTFFDEDSPR</sequence>
<dbReference type="InterPro" id="IPR050805">
    <property type="entry name" value="ATG15_Lipase"/>
</dbReference>
<dbReference type="GO" id="GO:0046461">
    <property type="term" value="P:neutral lipid catabolic process"/>
    <property type="evidence" value="ECO:0007669"/>
    <property type="project" value="TreeGrafter"/>
</dbReference>
<keyword evidence="9 22" id="KW-0378">Hydrolase</keyword>
<evidence type="ECO:0000256" key="4">
    <source>
        <dbReference type="ARBA" id="ARBA00010701"/>
    </source>
</evidence>
<evidence type="ECO:0000256" key="12">
    <source>
        <dbReference type="ARBA" id="ARBA00022989"/>
    </source>
</evidence>
<dbReference type="InterPro" id="IPR029058">
    <property type="entry name" value="AB_hydrolase_fold"/>
</dbReference>
<dbReference type="GO" id="GO:0006660">
    <property type="term" value="P:phosphatidylserine catabolic process"/>
    <property type="evidence" value="ECO:0007669"/>
    <property type="project" value="TreeGrafter"/>
</dbReference>
<keyword evidence="13" id="KW-0072">Autophagy</keyword>